<dbReference type="Pfam" id="PF02687">
    <property type="entry name" value="FtsX"/>
    <property type="match status" value="1"/>
</dbReference>
<evidence type="ECO:0000256" key="7">
    <source>
        <dbReference type="SAM" id="Phobius"/>
    </source>
</evidence>
<keyword evidence="3 7" id="KW-0812">Transmembrane</keyword>
<feature type="non-terminal residue" evidence="9">
    <location>
        <position position="1"/>
    </location>
</feature>
<comment type="subcellular location">
    <subcellularLocation>
        <location evidence="1">Cell membrane</location>
        <topology evidence="1">Multi-pass membrane protein</topology>
    </subcellularLocation>
</comment>
<evidence type="ECO:0000256" key="2">
    <source>
        <dbReference type="ARBA" id="ARBA00022475"/>
    </source>
</evidence>
<reference evidence="9" key="1">
    <citation type="journal article" date="2022" name="Int. J. Mol. Sci.">
        <title>Phenotypic and Genotypic Virulence Characterisation of Staphylococcus pettenkoferi Strains Isolated from Human Bloodstream and Diabetic Foot Infections.</title>
        <authorList>
            <person name="Magnan C."/>
            <person name="Ahmad-Mansour N."/>
            <person name="Pouget C."/>
            <person name="Morsli M."/>
            <person name="Huc-Brandt S."/>
            <person name="Pantel A."/>
            <person name="Dunyach-Remy C."/>
            <person name="Sotto A."/>
            <person name="Molle V."/>
            <person name="Lavigne J.-P."/>
        </authorList>
    </citation>
    <scope>NUCLEOTIDE SEQUENCE</scope>
    <source>
        <strain evidence="9">NSP012P</strain>
    </source>
</reference>
<sequence length="221" mass="23770">GFKVVGIADKGGGMFGGGDNAVQMPTGTFKAYMKNLSTDMPQLQLKLTDDANKKDVAKKVEKQLNKKGTASDKGQYSYNDMEQNMKSMNKLFDGITYFVAAVAGISLFIAGIGVMNVMYISVAERTEEIAIRRAFGAKSRDIEIQFLIESVVLCLLGGIIGLILGILFSFLIDAVTPKYVSPMISFGPVIIAVGVSTLIGVVFGWVPARAAAKKELIDIIK</sequence>
<evidence type="ECO:0000313" key="9">
    <source>
        <dbReference type="EMBL" id="MCY1584338.1"/>
    </source>
</evidence>
<evidence type="ECO:0000313" key="10">
    <source>
        <dbReference type="Proteomes" id="UP001072952"/>
    </source>
</evidence>
<keyword evidence="2" id="KW-1003">Cell membrane</keyword>
<evidence type="ECO:0000256" key="3">
    <source>
        <dbReference type="ARBA" id="ARBA00022692"/>
    </source>
</evidence>
<dbReference type="PANTHER" id="PTHR30572">
    <property type="entry name" value="MEMBRANE COMPONENT OF TRANSPORTER-RELATED"/>
    <property type="match status" value="1"/>
</dbReference>
<gene>
    <name evidence="9" type="ORF">NW133_12640</name>
</gene>
<dbReference type="InterPro" id="IPR003838">
    <property type="entry name" value="ABC3_permease_C"/>
</dbReference>
<comment type="caution">
    <text evidence="9">The sequence shown here is derived from an EMBL/GenBank/DDBJ whole genome shotgun (WGS) entry which is preliminary data.</text>
</comment>
<comment type="similarity">
    <text evidence="6">Belongs to the ABC-4 integral membrane protein family.</text>
</comment>
<dbReference type="RefSeq" id="WP_268213867.1">
    <property type="nucleotide sequence ID" value="NZ_JANSLD010000059.1"/>
</dbReference>
<proteinExistence type="inferred from homology"/>
<keyword evidence="5 7" id="KW-0472">Membrane</keyword>
<organism evidence="9 10">
    <name type="scientific">Staphylococcus pettenkoferi</name>
    <dbReference type="NCBI Taxonomy" id="170573"/>
    <lineage>
        <taxon>Bacteria</taxon>
        <taxon>Bacillati</taxon>
        <taxon>Bacillota</taxon>
        <taxon>Bacilli</taxon>
        <taxon>Bacillales</taxon>
        <taxon>Staphylococcaceae</taxon>
        <taxon>Staphylococcus</taxon>
    </lineage>
</organism>
<feature type="transmembrane region" description="Helical" evidence="7">
    <location>
        <begin position="95"/>
        <end position="123"/>
    </location>
</feature>
<evidence type="ECO:0000259" key="8">
    <source>
        <dbReference type="Pfam" id="PF02687"/>
    </source>
</evidence>
<dbReference type="PANTHER" id="PTHR30572:SF4">
    <property type="entry name" value="ABC TRANSPORTER PERMEASE YTRF"/>
    <property type="match status" value="1"/>
</dbReference>
<feature type="domain" description="ABC3 transporter permease C-terminal" evidence="8">
    <location>
        <begin position="101"/>
        <end position="215"/>
    </location>
</feature>
<keyword evidence="4 7" id="KW-1133">Transmembrane helix</keyword>
<dbReference type="Proteomes" id="UP001072952">
    <property type="component" value="Unassembled WGS sequence"/>
</dbReference>
<accession>A0ABT4BP30</accession>
<feature type="transmembrane region" description="Helical" evidence="7">
    <location>
        <begin position="144"/>
        <end position="172"/>
    </location>
</feature>
<evidence type="ECO:0000256" key="1">
    <source>
        <dbReference type="ARBA" id="ARBA00004651"/>
    </source>
</evidence>
<name>A0ABT4BP30_9STAP</name>
<keyword evidence="10" id="KW-1185">Reference proteome</keyword>
<dbReference type="InterPro" id="IPR050250">
    <property type="entry name" value="Macrolide_Exporter_MacB"/>
</dbReference>
<dbReference type="EMBL" id="JANSLD010000059">
    <property type="protein sequence ID" value="MCY1584338.1"/>
    <property type="molecule type" value="Genomic_DNA"/>
</dbReference>
<evidence type="ECO:0000256" key="5">
    <source>
        <dbReference type="ARBA" id="ARBA00023136"/>
    </source>
</evidence>
<reference evidence="9" key="2">
    <citation type="submission" date="2022-08" db="EMBL/GenBank/DDBJ databases">
        <authorList>
            <person name="Magnan C."/>
        </authorList>
    </citation>
    <scope>NUCLEOTIDE SEQUENCE</scope>
    <source>
        <strain evidence="9">NSP012P</strain>
    </source>
</reference>
<evidence type="ECO:0000256" key="4">
    <source>
        <dbReference type="ARBA" id="ARBA00022989"/>
    </source>
</evidence>
<evidence type="ECO:0000256" key="6">
    <source>
        <dbReference type="ARBA" id="ARBA00038076"/>
    </source>
</evidence>
<feature type="transmembrane region" description="Helical" evidence="7">
    <location>
        <begin position="184"/>
        <end position="206"/>
    </location>
</feature>
<protein>
    <submittedName>
        <fullName evidence="9">FtsX-like permease family protein</fullName>
    </submittedName>
</protein>